<dbReference type="RefSeq" id="XP_066083883.1">
    <property type="nucleotide sequence ID" value="XM_066227786.1"/>
</dbReference>
<proteinExistence type="predicted"/>
<evidence type="ECO:0000313" key="2">
    <source>
        <dbReference type="EMBL" id="WWD05916.1"/>
    </source>
</evidence>
<sequence>MLLFHIAAVILTTLGVFGTPIENHQQRDGRHSNNVLTNAERLSRVLGPAMPNSLGKLIPSRAQVESANAPIQRAVCPSARPVTFPPHPLLFNEATIIPVNGSKTATLFLPFPVRIFDKTSNTLIVNEQGWVDFDWYASIGANEPLPSDSLPFYSVAPYWSRALRTDGSYKVTYQLYPGAVAIHWFARTEFGFPDSSIDFTLYYDTQTPGWWYVYYDRVIGIHSGNPATIGAQGTGSLQQPIPDQWTQYSYNKQGAVHNGLRLAFDTNCPGRYYIG</sequence>
<feature type="signal peptide" evidence="1">
    <location>
        <begin position="1"/>
        <end position="18"/>
    </location>
</feature>
<evidence type="ECO:0000256" key="1">
    <source>
        <dbReference type="SAM" id="SignalP"/>
    </source>
</evidence>
<gene>
    <name evidence="2" type="ORF">V865_004001</name>
</gene>
<dbReference type="Proteomes" id="UP001358614">
    <property type="component" value="Chromosome 1"/>
</dbReference>
<keyword evidence="1" id="KW-0732">Signal</keyword>
<name>A0AAX4KHC2_9TREE</name>
<dbReference type="GeneID" id="91102803"/>
<dbReference type="KEGG" id="ker:91102803"/>
<dbReference type="AlphaFoldDB" id="A0AAX4KHC2"/>
<protein>
    <submittedName>
        <fullName evidence="2">Uncharacterized protein</fullName>
    </submittedName>
</protein>
<evidence type="ECO:0000313" key="3">
    <source>
        <dbReference type="Proteomes" id="UP001358614"/>
    </source>
</evidence>
<dbReference type="EMBL" id="CP144089">
    <property type="protein sequence ID" value="WWD05916.1"/>
    <property type="molecule type" value="Genomic_DNA"/>
</dbReference>
<feature type="chain" id="PRO_5043421847" evidence="1">
    <location>
        <begin position="19"/>
        <end position="275"/>
    </location>
</feature>
<keyword evidence="3" id="KW-1185">Reference proteome</keyword>
<reference evidence="2 3" key="1">
    <citation type="submission" date="2024-01" db="EMBL/GenBank/DDBJ databases">
        <title>Comparative genomics of Cryptococcus and Kwoniella reveals pathogenesis evolution and contrasting modes of karyotype evolution via chromosome fusion or intercentromeric recombination.</title>
        <authorList>
            <person name="Coelho M.A."/>
            <person name="David-Palma M."/>
            <person name="Shea T."/>
            <person name="Bowers K."/>
            <person name="McGinley-Smith S."/>
            <person name="Mohammad A.W."/>
            <person name="Gnirke A."/>
            <person name="Yurkov A.M."/>
            <person name="Nowrousian M."/>
            <person name="Sun S."/>
            <person name="Cuomo C.A."/>
            <person name="Heitman J."/>
        </authorList>
    </citation>
    <scope>NUCLEOTIDE SEQUENCE [LARGE SCALE GENOMIC DNA]</scope>
    <source>
        <strain evidence="2 3">PYCC6329</strain>
    </source>
</reference>
<accession>A0AAX4KHC2</accession>
<organism evidence="2 3">
    <name type="scientific">Kwoniella europaea PYCC6329</name>
    <dbReference type="NCBI Taxonomy" id="1423913"/>
    <lineage>
        <taxon>Eukaryota</taxon>
        <taxon>Fungi</taxon>
        <taxon>Dikarya</taxon>
        <taxon>Basidiomycota</taxon>
        <taxon>Agaricomycotina</taxon>
        <taxon>Tremellomycetes</taxon>
        <taxon>Tremellales</taxon>
        <taxon>Cryptococcaceae</taxon>
        <taxon>Kwoniella</taxon>
    </lineage>
</organism>